<name>A0A067PU80_9AGAM</name>
<dbReference type="EMBL" id="KL197717">
    <property type="protein sequence ID" value="KDQ58373.1"/>
    <property type="molecule type" value="Genomic_DNA"/>
</dbReference>
<feature type="compositionally biased region" description="Basic residues" evidence="1">
    <location>
        <begin position="166"/>
        <end position="178"/>
    </location>
</feature>
<feature type="region of interest" description="Disordered" evidence="1">
    <location>
        <begin position="1"/>
        <end position="103"/>
    </location>
</feature>
<dbReference type="OrthoDB" id="2631938at2759"/>
<evidence type="ECO:0000313" key="3">
    <source>
        <dbReference type="Proteomes" id="UP000027265"/>
    </source>
</evidence>
<keyword evidence="3" id="KW-1185">Reference proteome</keyword>
<evidence type="ECO:0000313" key="2">
    <source>
        <dbReference type="EMBL" id="KDQ58373.1"/>
    </source>
</evidence>
<feature type="region of interest" description="Disordered" evidence="1">
    <location>
        <begin position="154"/>
        <end position="361"/>
    </location>
</feature>
<feature type="compositionally biased region" description="Acidic residues" evidence="1">
    <location>
        <begin position="201"/>
        <end position="219"/>
    </location>
</feature>
<feature type="compositionally biased region" description="Basic and acidic residues" evidence="1">
    <location>
        <begin position="89"/>
        <end position="99"/>
    </location>
</feature>
<feature type="region of interest" description="Disordered" evidence="1">
    <location>
        <begin position="393"/>
        <end position="413"/>
    </location>
</feature>
<feature type="compositionally biased region" description="Polar residues" evidence="1">
    <location>
        <begin position="79"/>
        <end position="88"/>
    </location>
</feature>
<feature type="compositionally biased region" description="Polar residues" evidence="1">
    <location>
        <begin position="306"/>
        <end position="321"/>
    </location>
</feature>
<dbReference type="STRING" id="933084.A0A067PU80"/>
<feature type="compositionally biased region" description="Basic residues" evidence="1">
    <location>
        <begin position="30"/>
        <end position="49"/>
    </location>
</feature>
<evidence type="ECO:0000256" key="1">
    <source>
        <dbReference type="SAM" id="MobiDB-lite"/>
    </source>
</evidence>
<dbReference type="HOGENOM" id="CLU_401176_0_0_1"/>
<accession>A0A067PU80</accession>
<proteinExistence type="predicted"/>
<dbReference type="AlphaFoldDB" id="A0A067PU80"/>
<organism evidence="2 3">
    <name type="scientific">Jaapia argillacea MUCL 33604</name>
    <dbReference type="NCBI Taxonomy" id="933084"/>
    <lineage>
        <taxon>Eukaryota</taxon>
        <taxon>Fungi</taxon>
        <taxon>Dikarya</taxon>
        <taxon>Basidiomycota</taxon>
        <taxon>Agaricomycotina</taxon>
        <taxon>Agaricomycetes</taxon>
        <taxon>Agaricomycetidae</taxon>
        <taxon>Jaapiales</taxon>
        <taxon>Jaapiaceae</taxon>
        <taxon>Jaapia</taxon>
    </lineage>
</organism>
<protein>
    <submittedName>
        <fullName evidence="2">Uncharacterized protein</fullName>
    </submittedName>
</protein>
<dbReference type="Proteomes" id="UP000027265">
    <property type="component" value="Unassembled WGS sequence"/>
</dbReference>
<dbReference type="InParanoid" id="A0A067PU80"/>
<reference evidence="3" key="1">
    <citation type="journal article" date="2014" name="Proc. Natl. Acad. Sci. U.S.A.">
        <title>Extensive sampling of basidiomycete genomes demonstrates inadequacy of the white-rot/brown-rot paradigm for wood decay fungi.</title>
        <authorList>
            <person name="Riley R."/>
            <person name="Salamov A.A."/>
            <person name="Brown D.W."/>
            <person name="Nagy L.G."/>
            <person name="Floudas D."/>
            <person name="Held B.W."/>
            <person name="Levasseur A."/>
            <person name="Lombard V."/>
            <person name="Morin E."/>
            <person name="Otillar R."/>
            <person name="Lindquist E.A."/>
            <person name="Sun H."/>
            <person name="LaButti K.M."/>
            <person name="Schmutz J."/>
            <person name="Jabbour D."/>
            <person name="Luo H."/>
            <person name="Baker S.E."/>
            <person name="Pisabarro A.G."/>
            <person name="Walton J.D."/>
            <person name="Blanchette R.A."/>
            <person name="Henrissat B."/>
            <person name="Martin F."/>
            <person name="Cullen D."/>
            <person name="Hibbett D.S."/>
            <person name="Grigoriev I.V."/>
        </authorList>
    </citation>
    <scope>NUCLEOTIDE SEQUENCE [LARGE SCALE GENOMIC DNA]</scope>
    <source>
        <strain evidence="3">MUCL 33604</strain>
    </source>
</reference>
<feature type="compositionally biased region" description="Acidic residues" evidence="1">
    <location>
        <begin position="62"/>
        <end position="75"/>
    </location>
</feature>
<feature type="compositionally biased region" description="Basic residues" evidence="1">
    <location>
        <begin position="222"/>
        <end position="240"/>
    </location>
</feature>
<sequence length="686" mass="76017">MAGRKRRAKSPAPINLPLSDDVLSEPAPSSKKRKISAPKTKKATKTKQKPMKETPTTPSSPDNEEATQDILDEILDGPATSTRRSSTRAGDRHPAERLGLKKKTMVDISAEAERKRREKMIQQEEKAAKKVAKELREGEGAKKLAVLEAARVQEDMDEEEHIRGSASRHYRAPTKAKVRPQEDPVVEVVESGSEYTRGESDLDDQGSDSDIEFESDDEETRGRKKRLTATKKKNIRKKQLRASITNDPLAVAPKSNLEKTAPAKSNKARLGGAFDPTWRDNFLAGDTLEEPESDDKHSTLSGLLAQPSSSRHANMASSQPGSDPKLDLLFAPVPPKSNAVQRKPKQVSLKRSPSSDSIEEIGGFKDEDVSIKREAATTSIKGIKKQMVEVIIPDERDEAKPKPPRKPKTPAKPTKTLAFSALPLDIQPVYHSPLLSTLIEFYGGEKDPFDLDQGKDLFKRVTQRTVTSIFPHKHIPIVKSGEPDNGRTYAISRQGMSEWRRSFHTTANKVVKRKINECPRTVLEIKDLVRKALEDDGEAYWAEVDPNDPGASRAWCSSYILETLASHIQATRGSVLPEGSVLPLGALALSIVAVQRAFLMYESGTFVPTDEFSDENIGDLTREYTGVILRRLMDKPSRFQSLIAKAKRYITQVNGHARGKRKAGEGVKIRAVMIQDPSSPIPFEDN</sequence>
<gene>
    <name evidence="2" type="ORF">JAAARDRAFT_192955</name>
</gene>